<dbReference type="SUPFAM" id="SSF52402">
    <property type="entry name" value="Adenine nucleotide alpha hydrolases-like"/>
    <property type="match status" value="2"/>
</dbReference>
<protein>
    <submittedName>
        <fullName evidence="4">Universal stress protein</fullName>
    </submittedName>
</protein>
<dbReference type="PANTHER" id="PTHR46268">
    <property type="entry name" value="STRESS RESPONSE PROTEIN NHAX"/>
    <property type="match status" value="1"/>
</dbReference>
<evidence type="ECO:0000256" key="1">
    <source>
        <dbReference type="ARBA" id="ARBA00008791"/>
    </source>
</evidence>
<feature type="domain" description="UspA" evidence="3">
    <location>
        <begin position="3"/>
        <end position="145"/>
    </location>
</feature>
<evidence type="ECO:0000259" key="3">
    <source>
        <dbReference type="Pfam" id="PF00582"/>
    </source>
</evidence>
<feature type="coiled-coil region" evidence="2">
    <location>
        <begin position="62"/>
        <end position="89"/>
    </location>
</feature>
<dbReference type="InterPro" id="IPR006015">
    <property type="entry name" value="Universal_stress_UspA"/>
</dbReference>
<proteinExistence type="inferred from homology"/>
<dbReference type="PANTHER" id="PTHR46268:SF6">
    <property type="entry name" value="UNIVERSAL STRESS PROTEIN UP12"/>
    <property type="match status" value="1"/>
</dbReference>
<name>A0A7V3ZSW0_UNCW3</name>
<dbReference type="InterPro" id="IPR006016">
    <property type="entry name" value="UspA"/>
</dbReference>
<evidence type="ECO:0000313" key="4">
    <source>
        <dbReference type="EMBL" id="HGK53529.1"/>
    </source>
</evidence>
<accession>A0A7V3ZSW0</accession>
<dbReference type="PRINTS" id="PR01438">
    <property type="entry name" value="UNVRSLSTRESS"/>
</dbReference>
<dbReference type="Gene3D" id="3.40.50.620">
    <property type="entry name" value="HUPs"/>
    <property type="match status" value="2"/>
</dbReference>
<dbReference type="CDD" id="cd00293">
    <property type="entry name" value="USP-like"/>
    <property type="match status" value="2"/>
</dbReference>
<evidence type="ECO:0000256" key="2">
    <source>
        <dbReference type="SAM" id="Coils"/>
    </source>
</evidence>
<dbReference type="EMBL" id="DTDP01000026">
    <property type="protein sequence ID" value="HGK53529.1"/>
    <property type="molecule type" value="Genomic_DNA"/>
</dbReference>
<dbReference type="InterPro" id="IPR014729">
    <property type="entry name" value="Rossmann-like_a/b/a_fold"/>
</dbReference>
<comment type="similarity">
    <text evidence="1">Belongs to the universal stress protein A family.</text>
</comment>
<gene>
    <name evidence="4" type="ORF">ENU72_00705</name>
</gene>
<organism evidence="4">
    <name type="scientific">candidate division WOR-3 bacterium</name>
    <dbReference type="NCBI Taxonomy" id="2052148"/>
    <lineage>
        <taxon>Bacteria</taxon>
        <taxon>Bacteria division WOR-3</taxon>
    </lineage>
</organism>
<dbReference type="Pfam" id="PF00582">
    <property type="entry name" value="Usp"/>
    <property type="match status" value="2"/>
</dbReference>
<reference evidence="4" key="1">
    <citation type="journal article" date="2020" name="mSystems">
        <title>Genome- and Community-Level Interaction Insights into Carbon Utilization and Element Cycling Functions of Hydrothermarchaeota in Hydrothermal Sediment.</title>
        <authorList>
            <person name="Zhou Z."/>
            <person name="Liu Y."/>
            <person name="Xu W."/>
            <person name="Pan J."/>
            <person name="Luo Z.H."/>
            <person name="Li M."/>
        </authorList>
    </citation>
    <scope>NUCLEOTIDE SEQUENCE [LARGE SCALE GENOMIC DNA]</scope>
    <source>
        <strain evidence="4">SpSt-695</strain>
    </source>
</reference>
<dbReference type="AlphaFoldDB" id="A0A7V3ZSW0"/>
<comment type="caution">
    <text evidence="4">The sequence shown here is derived from an EMBL/GenBank/DDBJ whole genome shotgun (WGS) entry which is preliminary data.</text>
</comment>
<sequence length="283" mass="32146">MKIKKILCPIEIERESEILISSSLFLAKSLKAKLYLLNVVEKIETPLVKILGYEEKVEKFLKEEGEKREKEMNNKIEELKKEKIEVEGKIRYGKASAQIIEFAEEIKPDLIIMGTQTTYGIESYFIGSTTWRVIESKKFPVLTTRVKIEKKPEVILVPVDLSPISFQAVSYANIMKEIFDSKIYFLHVLVILESMAKWEAAEKMEEEIKKKIGQEKKISGEIIIEKSPDAASGILKACKDIKADMIIMTTHGRGGIEKALFGSIAERIIRESEVPVLSLPPLT</sequence>
<keyword evidence="2" id="KW-0175">Coiled coil</keyword>
<feature type="domain" description="UspA" evidence="3">
    <location>
        <begin position="154"/>
        <end position="277"/>
    </location>
</feature>